<keyword evidence="3" id="KW-0547">Nucleotide-binding</keyword>
<dbReference type="PROSITE" id="PS50893">
    <property type="entry name" value="ABC_TRANSPORTER_2"/>
    <property type="match status" value="1"/>
</dbReference>
<dbReference type="PANTHER" id="PTHR42734:SF5">
    <property type="entry name" value="IRON TRANSPORT SYSTEM ATP-BINDING PROTEIN HI_0361-RELATED"/>
    <property type="match status" value="1"/>
</dbReference>
<dbReference type="HOGENOM" id="CLU_000604_1_11_12"/>
<sequence>MNMPVVDISHATVSRNGRIILDDVSLCIEEHQHIAIIGANGAGKSTLAGVMSMGVHPLYRENFSRILFGQRKWHIHELRKKLGIVSQPLQTLCSTTYTVTEIVISGLFSSIGLDFSHHVTPEHDRQAHDIMEKFNIIHLKDKSMNTLSSGEARRALIARACINDPSLLILDEAVTSLDFPSRAQYRSTLRTLADTGKTLVLITHELSEIITEIERVIVMKDGRIMADGPKEDILTEEILADAYGQKVYIDHRDGLYSAWC</sequence>
<dbReference type="Proteomes" id="UP000007939">
    <property type="component" value="Chromosome"/>
</dbReference>
<dbReference type="AlphaFoldDB" id="F4GJ19"/>
<dbReference type="GO" id="GO:0016887">
    <property type="term" value="F:ATP hydrolysis activity"/>
    <property type="evidence" value="ECO:0007669"/>
    <property type="project" value="InterPro"/>
</dbReference>
<dbReference type="InterPro" id="IPR027417">
    <property type="entry name" value="P-loop_NTPase"/>
</dbReference>
<dbReference type="KEGG" id="scc:Spico_0072"/>
<dbReference type="EMBL" id="CP002659">
    <property type="protein sequence ID" value="AEC01314.1"/>
    <property type="molecule type" value="Genomic_DNA"/>
</dbReference>
<dbReference type="SMART" id="SM00382">
    <property type="entry name" value="AAA"/>
    <property type="match status" value="1"/>
</dbReference>
<reference evidence="6 7" key="2">
    <citation type="journal article" date="2012" name="Stand. Genomic Sci.">
        <title>Complete genome sequence of the termite hindgut bacterium Spirochaeta coccoides type strain (SPN1(T)), reclassification in the genus Sphaerochaeta as Sphaerochaeta coccoides comb. nov. and emendations of the family Spirochaetaceae and the genus Sphaerochaeta.</title>
        <authorList>
            <person name="Abt B."/>
            <person name="Han C."/>
            <person name="Scheuner C."/>
            <person name="Lu M."/>
            <person name="Lapidus A."/>
            <person name="Nolan M."/>
            <person name="Lucas S."/>
            <person name="Hammon N."/>
            <person name="Deshpande S."/>
            <person name="Cheng J.F."/>
            <person name="Tapia R."/>
            <person name="Goodwin L.A."/>
            <person name="Pitluck S."/>
            <person name="Liolios K."/>
            <person name="Pagani I."/>
            <person name="Ivanova N."/>
            <person name="Mavromatis K."/>
            <person name="Mikhailova N."/>
            <person name="Huntemann M."/>
            <person name="Pati A."/>
            <person name="Chen A."/>
            <person name="Palaniappan K."/>
            <person name="Land M."/>
            <person name="Hauser L."/>
            <person name="Brambilla E.M."/>
            <person name="Rohde M."/>
            <person name="Spring S."/>
            <person name="Gronow S."/>
            <person name="Goker M."/>
            <person name="Woyke T."/>
            <person name="Bristow J."/>
            <person name="Eisen J.A."/>
            <person name="Markowitz V."/>
            <person name="Hugenholtz P."/>
            <person name="Kyrpides N.C."/>
            <person name="Klenk H.P."/>
            <person name="Detter J.C."/>
        </authorList>
    </citation>
    <scope>NUCLEOTIDE SEQUENCE [LARGE SCALE GENOMIC DNA]</scope>
    <source>
        <strain evidence="7">ATCC BAA-1237 / DSM 17374 / SPN1</strain>
    </source>
</reference>
<evidence type="ECO:0000256" key="1">
    <source>
        <dbReference type="ARBA" id="ARBA00005417"/>
    </source>
</evidence>
<dbReference type="SUPFAM" id="SSF52540">
    <property type="entry name" value="P-loop containing nucleoside triphosphate hydrolases"/>
    <property type="match status" value="1"/>
</dbReference>
<dbReference type="Pfam" id="PF00005">
    <property type="entry name" value="ABC_tran"/>
    <property type="match status" value="1"/>
</dbReference>
<gene>
    <name evidence="6" type="ordered locus">Spico_0072</name>
</gene>
<dbReference type="InterPro" id="IPR003439">
    <property type="entry name" value="ABC_transporter-like_ATP-bd"/>
</dbReference>
<evidence type="ECO:0000256" key="2">
    <source>
        <dbReference type="ARBA" id="ARBA00022448"/>
    </source>
</evidence>
<dbReference type="InterPro" id="IPR050153">
    <property type="entry name" value="Metal_Ion_Import_ABC"/>
</dbReference>
<keyword evidence="4" id="KW-0067">ATP-binding</keyword>
<dbReference type="eggNOG" id="COG1119">
    <property type="taxonomic scope" value="Bacteria"/>
</dbReference>
<dbReference type="GO" id="GO:0005524">
    <property type="term" value="F:ATP binding"/>
    <property type="evidence" value="ECO:0007669"/>
    <property type="project" value="UniProtKB-KW"/>
</dbReference>
<dbReference type="STRING" id="760011.Spico_0072"/>
<comment type="similarity">
    <text evidence="1">Belongs to the ABC transporter superfamily.</text>
</comment>
<dbReference type="OrthoDB" id="9789994at2"/>
<dbReference type="Gene3D" id="3.40.50.300">
    <property type="entry name" value="P-loop containing nucleotide triphosphate hydrolases"/>
    <property type="match status" value="1"/>
</dbReference>
<keyword evidence="2" id="KW-0813">Transport</keyword>
<keyword evidence="7" id="KW-1185">Reference proteome</keyword>
<protein>
    <submittedName>
        <fullName evidence="6">ABC transporter related protein</fullName>
    </submittedName>
</protein>
<evidence type="ECO:0000256" key="4">
    <source>
        <dbReference type="ARBA" id="ARBA00022840"/>
    </source>
</evidence>
<evidence type="ECO:0000259" key="5">
    <source>
        <dbReference type="PROSITE" id="PS50893"/>
    </source>
</evidence>
<evidence type="ECO:0000313" key="6">
    <source>
        <dbReference type="EMBL" id="AEC01314.1"/>
    </source>
</evidence>
<proteinExistence type="inferred from homology"/>
<reference evidence="7" key="1">
    <citation type="submission" date="2011-04" db="EMBL/GenBank/DDBJ databases">
        <title>The complete genome of Spirochaeta coccoides DSM 17374.</title>
        <authorList>
            <person name="Lucas S."/>
            <person name="Copeland A."/>
            <person name="Lapidus A."/>
            <person name="Bruce D."/>
            <person name="Goodwin L."/>
            <person name="Pitluck S."/>
            <person name="Peters L."/>
            <person name="Kyrpides N."/>
            <person name="Mavromatis K."/>
            <person name="Pagani I."/>
            <person name="Ivanova N."/>
            <person name="Ovchinnikova G."/>
            <person name="Lu M."/>
            <person name="Detter J.C."/>
            <person name="Tapia R."/>
            <person name="Han C."/>
            <person name="Land M."/>
            <person name="Hauser L."/>
            <person name="Markowitz V."/>
            <person name="Cheng J.-F."/>
            <person name="Hugenholtz P."/>
            <person name="Woyke T."/>
            <person name="Wu D."/>
            <person name="Spring S."/>
            <person name="Schroeder M."/>
            <person name="Brambilla E."/>
            <person name="Klenk H.-P."/>
            <person name="Eisen J.A."/>
        </authorList>
    </citation>
    <scope>NUCLEOTIDE SEQUENCE [LARGE SCALE GENOMIC DNA]</scope>
    <source>
        <strain evidence="7">ATCC BAA-1237 / DSM 17374 / SPN1</strain>
    </source>
</reference>
<evidence type="ECO:0000313" key="7">
    <source>
        <dbReference type="Proteomes" id="UP000007939"/>
    </source>
</evidence>
<dbReference type="InterPro" id="IPR003593">
    <property type="entry name" value="AAA+_ATPase"/>
</dbReference>
<evidence type="ECO:0000256" key="3">
    <source>
        <dbReference type="ARBA" id="ARBA00022741"/>
    </source>
</evidence>
<dbReference type="PANTHER" id="PTHR42734">
    <property type="entry name" value="METAL TRANSPORT SYSTEM ATP-BINDING PROTEIN TM_0124-RELATED"/>
    <property type="match status" value="1"/>
</dbReference>
<feature type="domain" description="ABC transporter" evidence="5">
    <location>
        <begin position="3"/>
        <end position="246"/>
    </location>
</feature>
<name>F4GJ19_PARC1</name>
<accession>F4GJ19</accession>
<organism evidence="6 7">
    <name type="scientific">Parasphaerochaeta coccoides (strain ATCC BAA-1237 / DSM 17374 / SPN1)</name>
    <name type="common">Sphaerochaeta coccoides</name>
    <dbReference type="NCBI Taxonomy" id="760011"/>
    <lineage>
        <taxon>Bacteria</taxon>
        <taxon>Pseudomonadati</taxon>
        <taxon>Spirochaetota</taxon>
        <taxon>Spirochaetia</taxon>
        <taxon>Spirochaetales</taxon>
        <taxon>Sphaerochaetaceae</taxon>
        <taxon>Parasphaerochaeta</taxon>
    </lineage>
</organism>